<name>A0A4Z2E3N9_9TELE</name>
<dbReference type="AlphaFoldDB" id="A0A4Z2E3N9"/>
<dbReference type="InterPro" id="IPR027197">
    <property type="entry name" value="SLC43A3"/>
</dbReference>
<dbReference type="EMBL" id="SRLO01018066">
    <property type="protein sequence ID" value="TNN23556.1"/>
    <property type="molecule type" value="Genomic_DNA"/>
</dbReference>
<organism evidence="2 3">
    <name type="scientific">Liparis tanakae</name>
    <name type="common">Tanaka's snailfish</name>
    <dbReference type="NCBI Taxonomy" id="230148"/>
    <lineage>
        <taxon>Eukaryota</taxon>
        <taxon>Metazoa</taxon>
        <taxon>Chordata</taxon>
        <taxon>Craniata</taxon>
        <taxon>Vertebrata</taxon>
        <taxon>Euteleostomi</taxon>
        <taxon>Actinopterygii</taxon>
        <taxon>Neopterygii</taxon>
        <taxon>Teleostei</taxon>
        <taxon>Neoteleostei</taxon>
        <taxon>Acanthomorphata</taxon>
        <taxon>Eupercaria</taxon>
        <taxon>Perciformes</taxon>
        <taxon>Cottioidei</taxon>
        <taxon>Cottales</taxon>
        <taxon>Liparidae</taxon>
        <taxon>Liparis</taxon>
    </lineage>
</organism>
<dbReference type="OrthoDB" id="330047at2759"/>
<feature type="transmembrane region" description="Helical" evidence="1">
    <location>
        <begin position="41"/>
        <end position="65"/>
    </location>
</feature>
<gene>
    <name evidence="2" type="primary">SLC43A3_1</name>
    <name evidence="2" type="ORF">EYF80_066322</name>
</gene>
<accession>A0A4Z2E3N9</accession>
<protein>
    <submittedName>
        <fullName evidence="2">Solute carrier family 43 member 3</fullName>
    </submittedName>
</protein>
<proteinExistence type="predicted"/>
<keyword evidence="3" id="KW-1185">Reference proteome</keyword>
<evidence type="ECO:0000313" key="2">
    <source>
        <dbReference type="EMBL" id="TNN23556.1"/>
    </source>
</evidence>
<evidence type="ECO:0000313" key="3">
    <source>
        <dbReference type="Proteomes" id="UP000314294"/>
    </source>
</evidence>
<comment type="caution">
    <text evidence="2">The sequence shown here is derived from an EMBL/GenBank/DDBJ whole genome shotgun (WGS) entry which is preliminary data.</text>
</comment>
<keyword evidence="1" id="KW-1133">Transmembrane helix</keyword>
<dbReference type="PANTHER" id="PTHR20765">
    <property type="entry name" value="SOLUTE CARRIER FAMILY 43 MEMBER 3-RELATED"/>
    <property type="match status" value="1"/>
</dbReference>
<keyword evidence="1" id="KW-0812">Transmembrane</keyword>
<evidence type="ECO:0000256" key="1">
    <source>
        <dbReference type="SAM" id="Phobius"/>
    </source>
</evidence>
<dbReference type="Proteomes" id="UP000314294">
    <property type="component" value="Unassembled WGS sequence"/>
</dbReference>
<dbReference type="PANTHER" id="PTHR20765:SF1">
    <property type="entry name" value="EQUILIBRATIVE NUCLEOBASE TRANSPORTER 1"/>
    <property type="match status" value="1"/>
</dbReference>
<reference evidence="2 3" key="1">
    <citation type="submission" date="2019-03" db="EMBL/GenBank/DDBJ databases">
        <title>First draft genome of Liparis tanakae, snailfish: a comprehensive survey of snailfish specific genes.</title>
        <authorList>
            <person name="Kim W."/>
            <person name="Song I."/>
            <person name="Jeong J.-H."/>
            <person name="Kim D."/>
            <person name="Kim S."/>
            <person name="Ryu S."/>
            <person name="Song J.Y."/>
            <person name="Lee S.K."/>
        </authorList>
    </citation>
    <scope>NUCLEOTIDE SEQUENCE [LARGE SCALE GENOMIC DNA]</scope>
    <source>
        <tissue evidence="2">Muscle</tissue>
    </source>
</reference>
<keyword evidence="1" id="KW-0472">Membrane</keyword>
<feature type="transmembrane region" description="Helical" evidence="1">
    <location>
        <begin position="110"/>
        <end position="133"/>
    </location>
</feature>
<sequence length="146" mass="15521">MQNTTDVTTSLRRALRLAGGELSRGLTVRVMPGVGAVRRGLTFATGLAECLCFGALFGWSSLVFVLKAEGYFGSWCDVTPGANNATLVQGQFDNHTSASSGPQCRAQDEWFSLVFAVASNLSNVLMLPSGFLLDRFGTAVARHVAT</sequence>